<proteinExistence type="predicted"/>
<gene>
    <name evidence="2" type="ORF">JF539_02885</name>
</gene>
<dbReference type="RefSeq" id="WP_207138846.1">
    <property type="nucleotide sequence ID" value="NZ_JAEKJZ010000001.1"/>
</dbReference>
<organism evidence="2 3">
    <name type="scientific">Roseibium aggregatum</name>
    <dbReference type="NCBI Taxonomy" id="187304"/>
    <lineage>
        <taxon>Bacteria</taxon>
        <taxon>Pseudomonadati</taxon>
        <taxon>Pseudomonadota</taxon>
        <taxon>Alphaproteobacteria</taxon>
        <taxon>Hyphomicrobiales</taxon>
        <taxon>Stappiaceae</taxon>
        <taxon>Roseibium</taxon>
    </lineage>
</organism>
<keyword evidence="1" id="KW-0472">Membrane</keyword>
<evidence type="ECO:0000256" key="1">
    <source>
        <dbReference type="SAM" id="Phobius"/>
    </source>
</evidence>
<evidence type="ECO:0008006" key="4">
    <source>
        <dbReference type="Google" id="ProtNLM"/>
    </source>
</evidence>
<dbReference type="AlphaFoldDB" id="A0A939J0G8"/>
<comment type="caution">
    <text evidence="2">The sequence shown here is derived from an EMBL/GenBank/DDBJ whole genome shotgun (WGS) entry which is preliminary data.</text>
</comment>
<name>A0A939J0G8_9HYPH</name>
<feature type="transmembrane region" description="Helical" evidence="1">
    <location>
        <begin position="46"/>
        <end position="64"/>
    </location>
</feature>
<accession>A0A939J0G8</accession>
<protein>
    <recommendedName>
        <fullName evidence="4">DUF3329 domain-containing protein</fullName>
    </recommendedName>
</protein>
<reference evidence="2" key="1">
    <citation type="submission" date="2020-12" db="EMBL/GenBank/DDBJ databases">
        <title>Oil enriched cultivation method for isolating marine PHA-producing bacteria.</title>
        <authorList>
            <person name="Zheng W."/>
            <person name="Yu S."/>
            <person name="Huang Y."/>
        </authorList>
    </citation>
    <scope>NUCLEOTIDE SEQUENCE</scope>
    <source>
        <strain evidence="2">SY-2-12</strain>
    </source>
</reference>
<evidence type="ECO:0000313" key="3">
    <source>
        <dbReference type="Proteomes" id="UP000664096"/>
    </source>
</evidence>
<dbReference type="EMBL" id="JAEKJZ010000001">
    <property type="protein sequence ID" value="MBN9669268.1"/>
    <property type="molecule type" value="Genomic_DNA"/>
</dbReference>
<sequence length="84" mass="9331">MTQNEGKSVFGAAEHPWLDPVWRRIVLVIFCAGWTGMEYASGETTWAFIVGAITVYAAWAYLYAYKGPDHPSRKTAAETDESEG</sequence>
<keyword evidence="1" id="KW-0812">Transmembrane</keyword>
<keyword evidence="1" id="KW-1133">Transmembrane helix</keyword>
<dbReference type="Proteomes" id="UP000664096">
    <property type="component" value="Unassembled WGS sequence"/>
</dbReference>
<evidence type="ECO:0000313" key="2">
    <source>
        <dbReference type="EMBL" id="MBN9669268.1"/>
    </source>
</evidence>